<organism evidence="2 3">
    <name type="scientific">Phycomyces blakesleeanus</name>
    <dbReference type="NCBI Taxonomy" id="4837"/>
    <lineage>
        <taxon>Eukaryota</taxon>
        <taxon>Fungi</taxon>
        <taxon>Fungi incertae sedis</taxon>
        <taxon>Mucoromycota</taxon>
        <taxon>Mucoromycotina</taxon>
        <taxon>Mucoromycetes</taxon>
        <taxon>Mucorales</taxon>
        <taxon>Phycomycetaceae</taxon>
        <taxon>Phycomyces</taxon>
    </lineage>
</organism>
<keyword evidence="1" id="KW-1133">Transmembrane helix</keyword>
<evidence type="ECO:0000256" key="1">
    <source>
        <dbReference type="SAM" id="Phobius"/>
    </source>
</evidence>
<proteinExistence type="predicted"/>
<sequence>MAQNNTVTIHSPFLSLSLFISIFIYICLYLYEYDYEYSRTVYLHYTLCTHVSLFLNMYFFLFWLSCEFYFYLPFGRVNKLLEYNIYIIYIYKYLIVCLNQLAKNI</sequence>
<name>A0ABR3BFB8_PHYBL</name>
<comment type="caution">
    <text evidence="2">The sequence shown here is derived from an EMBL/GenBank/DDBJ whole genome shotgun (WGS) entry which is preliminary data.</text>
</comment>
<feature type="transmembrane region" description="Helical" evidence="1">
    <location>
        <begin position="12"/>
        <end position="31"/>
    </location>
</feature>
<gene>
    <name evidence="2" type="ORF">J3Q64DRAFT_1712224</name>
</gene>
<dbReference type="Proteomes" id="UP001448207">
    <property type="component" value="Unassembled WGS sequence"/>
</dbReference>
<reference evidence="2 3" key="1">
    <citation type="submission" date="2024-04" db="EMBL/GenBank/DDBJ databases">
        <title>Symmetric and asymmetric DNA N6-adenine methylation regulates different biological responses in Mucorales.</title>
        <authorList>
            <consortium name="Lawrence Berkeley National Laboratory"/>
            <person name="Lax C."/>
            <person name="Mondo S.J."/>
            <person name="Osorio-Concepcion M."/>
            <person name="Muszewska A."/>
            <person name="Corrochano-Luque M."/>
            <person name="Gutierrez G."/>
            <person name="Riley R."/>
            <person name="Lipzen A."/>
            <person name="Guo J."/>
            <person name="Hundley H."/>
            <person name="Amirebrahimi M."/>
            <person name="Ng V."/>
            <person name="Lorenzo-Gutierrez D."/>
            <person name="Binder U."/>
            <person name="Yang J."/>
            <person name="Song Y."/>
            <person name="Canovas D."/>
            <person name="Navarro E."/>
            <person name="Freitag M."/>
            <person name="Gabaldon T."/>
            <person name="Grigoriev I.V."/>
            <person name="Corrochano L.M."/>
            <person name="Nicolas F.E."/>
            <person name="Garre V."/>
        </authorList>
    </citation>
    <scope>NUCLEOTIDE SEQUENCE [LARGE SCALE GENOMIC DNA]</scope>
    <source>
        <strain evidence="2 3">L51</strain>
    </source>
</reference>
<feature type="transmembrane region" description="Helical" evidence="1">
    <location>
        <begin position="83"/>
        <end position="102"/>
    </location>
</feature>
<dbReference type="EMBL" id="JBCLYO010000001">
    <property type="protein sequence ID" value="KAL0097238.1"/>
    <property type="molecule type" value="Genomic_DNA"/>
</dbReference>
<feature type="transmembrane region" description="Helical" evidence="1">
    <location>
        <begin position="43"/>
        <end position="63"/>
    </location>
</feature>
<protein>
    <submittedName>
        <fullName evidence="2">Uncharacterized protein</fullName>
    </submittedName>
</protein>
<evidence type="ECO:0000313" key="3">
    <source>
        <dbReference type="Proteomes" id="UP001448207"/>
    </source>
</evidence>
<keyword evidence="1" id="KW-0472">Membrane</keyword>
<evidence type="ECO:0000313" key="2">
    <source>
        <dbReference type="EMBL" id="KAL0097238.1"/>
    </source>
</evidence>
<accession>A0ABR3BFB8</accession>
<keyword evidence="1" id="KW-0812">Transmembrane</keyword>
<keyword evidence="3" id="KW-1185">Reference proteome</keyword>